<gene>
    <name evidence="7 8" type="primary">ispD</name>
    <name evidence="8" type="ORF">V6242_01115</name>
</gene>
<comment type="pathway">
    <text evidence="2 7">Isoprenoid biosynthesis; isopentenyl diphosphate biosynthesis via DXP pathway; isopentenyl diphosphate from 1-deoxy-D-xylulose 5-phosphate: step 2/6.</text>
</comment>
<dbReference type="PANTHER" id="PTHR32125:SF4">
    <property type="entry name" value="2-C-METHYL-D-ERYTHRITOL 4-PHOSPHATE CYTIDYLYLTRANSFERASE, CHLOROPLASTIC"/>
    <property type="match status" value="1"/>
</dbReference>
<dbReference type="Proteomes" id="UP001379949">
    <property type="component" value="Unassembled WGS sequence"/>
</dbReference>
<evidence type="ECO:0000256" key="1">
    <source>
        <dbReference type="ARBA" id="ARBA00001282"/>
    </source>
</evidence>
<keyword evidence="5 7" id="KW-0548">Nucleotidyltransferase</keyword>
<dbReference type="EMBL" id="JBAKAR010000001">
    <property type="protein sequence ID" value="MEL0611727.1"/>
    <property type="molecule type" value="Genomic_DNA"/>
</dbReference>
<dbReference type="PROSITE" id="PS01295">
    <property type="entry name" value="ISPD"/>
    <property type="match status" value="1"/>
</dbReference>
<proteinExistence type="inferred from homology"/>
<dbReference type="Gene3D" id="3.90.550.10">
    <property type="entry name" value="Spore Coat Polysaccharide Biosynthesis Protein SpsA, Chain A"/>
    <property type="match status" value="1"/>
</dbReference>
<name>A0ABU9G429_9GAMM</name>
<comment type="similarity">
    <text evidence="3 7">Belongs to the IspD/TarI cytidylyltransferase family. IspD subfamily.</text>
</comment>
<dbReference type="InterPro" id="IPR018294">
    <property type="entry name" value="ISPD_synthase_CS"/>
</dbReference>
<dbReference type="InterPro" id="IPR034683">
    <property type="entry name" value="IspD/TarI"/>
</dbReference>
<evidence type="ECO:0000256" key="5">
    <source>
        <dbReference type="ARBA" id="ARBA00022695"/>
    </source>
</evidence>
<feature type="site" description="Transition state stabilizer" evidence="7">
    <location>
        <position position="17"/>
    </location>
</feature>
<keyword evidence="9" id="KW-1185">Reference proteome</keyword>
<feature type="site" description="Positions MEP for the nucleophilic attack" evidence="7">
    <location>
        <position position="212"/>
    </location>
</feature>
<dbReference type="InterPro" id="IPR050088">
    <property type="entry name" value="IspD/TarI_cytidylyltransf_bact"/>
</dbReference>
<dbReference type="InterPro" id="IPR029044">
    <property type="entry name" value="Nucleotide-diphossugar_trans"/>
</dbReference>
<dbReference type="Pfam" id="PF01128">
    <property type="entry name" value="IspD"/>
    <property type="match status" value="1"/>
</dbReference>
<evidence type="ECO:0000256" key="4">
    <source>
        <dbReference type="ARBA" id="ARBA00022679"/>
    </source>
</evidence>
<dbReference type="PANTHER" id="PTHR32125">
    <property type="entry name" value="2-C-METHYL-D-ERYTHRITOL 4-PHOSPHATE CYTIDYLYLTRANSFERASE, CHLOROPLASTIC"/>
    <property type="match status" value="1"/>
</dbReference>
<dbReference type="RefSeq" id="WP_341566065.1">
    <property type="nucleotide sequence ID" value="NZ_JBAKAR010000001.1"/>
</dbReference>
<reference evidence="8 9" key="1">
    <citation type="submission" date="2024-02" db="EMBL/GenBank/DDBJ databases">
        <title>Bacteria isolated from the canopy kelp, Nereocystis luetkeana.</title>
        <authorList>
            <person name="Pfister C.A."/>
            <person name="Younker I.T."/>
            <person name="Light S.H."/>
        </authorList>
    </citation>
    <scope>NUCLEOTIDE SEQUENCE [LARGE SCALE GENOMIC DNA]</scope>
    <source>
        <strain evidence="8 9">TI.4.07</strain>
    </source>
</reference>
<evidence type="ECO:0000256" key="2">
    <source>
        <dbReference type="ARBA" id="ARBA00004787"/>
    </source>
</evidence>
<keyword evidence="6 7" id="KW-0414">Isoprene biosynthesis</keyword>
<evidence type="ECO:0000313" key="8">
    <source>
        <dbReference type="EMBL" id="MEL0611727.1"/>
    </source>
</evidence>
<comment type="function">
    <text evidence="7">Catalyzes the formation of 4-diphosphocytidyl-2-C-methyl-D-erythritol from CTP and 2-C-methyl-D-erythritol 4-phosphate (MEP).</text>
</comment>
<evidence type="ECO:0000313" key="9">
    <source>
        <dbReference type="Proteomes" id="UP001379949"/>
    </source>
</evidence>
<comment type="catalytic activity">
    <reaction evidence="1 7">
        <text>2-C-methyl-D-erythritol 4-phosphate + CTP + H(+) = 4-CDP-2-C-methyl-D-erythritol + diphosphate</text>
        <dbReference type="Rhea" id="RHEA:13429"/>
        <dbReference type="ChEBI" id="CHEBI:15378"/>
        <dbReference type="ChEBI" id="CHEBI:33019"/>
        <dbReference type="ChEBI" id="CHEBI:37563"/>
        <dbReference type="ChEBI" id="CHEBI:57823"/>
        <dbReference type="ChEBI" id="CHEBI:58262"/>
        <dbReference type="EC" id="2.7.7.60"/>
    </reaction>
</comment>
<feature type="site" description="Positions MEP for the nucleophilic attack" evidence="7">
    <location>
        <position position="156"/>
    </location>
</feature>
<organism evidence="8 9">
    <name type="scientific">Marinomonas arenicola</name>
    <dbReference type="NCBI Taxonomy" id="569601"/>
    <lineage>
        <taxon>Bacteria</taxon>
        <taxon>Pseudomonadati</taxon>
        <taxon>Pseudomonadota</taxon>
        <taxon>Gammaproteobacteria</taxon>
        <taxon>Oceanospirillales</taxon>
        <taxon>Oceanospirillaceae</taxon>
        <taxon>Marinomonas</taxon>
    </lineage>
</organism>
<feature type="site" description="Transition state stabilizer" evidence="7">
    <location>
        <position position="24"/>
    </location>
</feature>
<comment type="caution">
    <text evidence="8">The sequence shown here is derived from an EMBL/GenBank/DDBJ whole genome shotgun (WGS) entry which is preliminary data.</text>
</comment>
<evidence type="ECO:0000256" key="3">
    <source>
        <dbReference type="ARBA" id="ARBA00009789"/>
    </source>
</evidence>
<evidence type="ECO:0000256" key="7">
    <source>
        <dbReference type="HAMAP-Rule" id="MF_00108"/>
    </source>
</evidence>
<dbReference type="EC" id="2.7.7.60" evidence="7"/>
<accession>A0ABU9G429</accession>
<evidence type="ECO:0000256" key="6">
    <source>
        <dbReference type="ARBA" id="ARBA00023229"/>
    </source>
</evidence>
<dbReference type="InterPro" id="IPR001228">
    <property type="entry name" value="IspD"/>
</dbReference>
<dbReference type="HAMAP" id="MF_00108">
    <property type="entry name" value="IspD"/>
    <property type="match status" value="1"/>
</dbReference>
<keyword evidence="4 7" id="KW-0808">Transferase</keyword>
<dbReference type="SUPFAM" id="SSF53448">
    <property type="entry name" value="Nucleotide-diphospho-sugar transferases"/>
    <property type="match status" value="1"/>
</dbReference>
<dbReference type="NCBIfam" id="TIGR00453">
    <property type="entry name" value="ispD"/>
    <property type="match status" value="1"/>
</dbReference>
<protein>
    <recommendedName>
        <fullName evidence="7">2-C-methyl-D-erythritol 4-phosphate cytidylyltransferase</fullName>
        <ecNumber evidence="7">2.7.7.60</ecNumber>
    </recommendedName>
    <alternativeName>
        <fullName evidence="7">4-diphosphocytidyl-2C-methyl-D-erythritol synthase</fullName>
    </alternativeName>
    <alternativeName>
        <fullName evidence="7">MEP cytidylyltransferase</fullName>
        <shortName evidence="7">MCT</shortName>
    </alternativeName>
</protein>
<dbReference type="GO" id="GO:0050518">
    <property type="term" value="F:2-C-methyl-D-erythritol 4-phosphate cytidylyltransferase activity"/>
    <property type="evidence" value="ECO:0007669"/>
    <property type="project" value="UniProtKB-EC"/>
</dbReference>
<dbReference type="CDD" id="cd02516">
    <property type="entry name" value="CDP-ME_synthetase"/>
    <property type="match status" value="1"/>
</dbReference>
<sequence>MTQPLWVIIPAAGVGQRMNAGFPKQYLSLAGDTILDRTIAIFIDHPLIAGILVGLGAGDEYWQDSKWLNHRQVSTFVGGDTRSDTVQKGLRFLHEQHLVGSQSVLVHDAARPLLTATALERIVENTHPQGAILAIPARDTVKRQTDAGKVHSTLDRNHIWLAQTPQKFPADALYGALKKASEHAVDITDECSAMEFVGWNPDLVVGESSNIKVTLPEDLLIAEALFSQLH</sequence>